<organism evidence="3 4">
    <name type="scientific">Phrynocephalus forsythii</name>
    <dbReference type="NCBI Taxonomy" id="171643"/>
    <lineage>
        <taxon>Eukaryota</taxon>
        <taxon>Metazoa</taxon>
        <taxon>Chordata</taxon>
        <taxon>Craniata</taxon>
        <taxon>Vertebrata</taxon>
        <taxon>Euteleostomi</taxon>
        <taxon>Lepidosauria</taxon>
        <taxon>Squamata</taxon>
        <taxon>Bifurcata</taxon>
        <taxon>Unidentata</taxon>
        <taxon>Episquamata</taxon>
        <taxon>Toxicofera</taxon>
        <taxon>Iguania</taxon>
        <taxon>Acrodonta</taxon>
        <taxon>Agamidae</taxon>
        <taxon>Agaminae</taxon>
        <taxon>Phrynocephalus</taxon>
    </lineage>
</organism>
<proteinExistence type="predicted"/>
<dbReference type="Proteomes" id="UP001142489">
    <property type="component" value="Unassembled WGS sequence"/>
</dbReference>
<feature type="signal peptide" evidence="2">
    <location>
        <begin position="1"/>
        <end position="22"/>
    </location>
</feature>
<evidence type="ECO:0000256" key="1">
    <source>
        <dbReference type="SAM" id="MobiDB-lite"/>
    </source>
</evidence>
<gene>
    <name evidence="3" type="ORF">JRQ81_010138</name>
</gene>
<dbReference type="AlphaFoldDB" id="A0A9Q1AR99"/>
<keyword evidence="2" id="KW-0732">Signal</keyword>
<keyword evidence="4" id="KW-1185">Reference proteome</keyword>
<name>A0A9Q1AR99_9SAUR</name>
<evidence type="ECO:0008006" key="5">
    <source>
        <dbReference type="Google" id="ProtNLM"/>
    </source>
</evidence>
<dbReference type="OrthoDB" id="10069759at2759"/>
<evidence type="ECO:0000256" key="2">
    <source>
        <dbReference type="SAM" id="SignalP"/>
    </source>
</evidence>
<sequence length="1052" mass="115187">MKPRLWPVSVLLTCALFHEVDSQNHVKSPLEPRRKPTFLINEVNADNPGDDAQEYLELYHSSGQQVLLDGYSVVLYNGNGNTAYYVKDLSGLSTDDKGFLLLGSQAVVPTPKVILPKNTIQNGPDAIALYFGRTDLSRGMKVTNESLVDALVHKSKASDRADELVRILTPGVDPFLEDPFFRTTDESLERCQGPGSRWYFQVGTPTPGSDNHCIPFAQLNASSMLLSEVNPVDTFVELQGLPSTEVKDLVLVLANGSNQEISFVMDVHGRTSPDGLLLLGLDHDQFPVDLAFPDHNVSFLFRADASGVALYRGHASHFTVGDSVSTVGLLDALVYTMGERVESKLQDILTPGKHPFHVKDESLYNDTSISRCVCCGLTRDPSAFILDQRTPGRFNDCPRERFSQDVSLCFQVADCQREIPEENEIVMFLSQVLEKQCDCPVSPAYFKDSAAACQDGELAFTAQLRARSAAQLQSLSQALLVLSRSKEVAQFGKWHGMRQKTCSKDAHGTEIPTDTGATSEDPRVIQTTPTPQPELLINEVNPDNPGSREDTEYIELFYPGPAPFEMDNYWLVLYNGKNNLAYKVVSLGGHRTNERGYFLVGNAGVAPKPSIVLPDTTIQNGADAVALYHSATPIYHVNGPPTAEGLVDAVVYTARGSDRADKLLEILAPGQRILYENDSYSTEDESLSRCHSLRPRDHSSFKVTEITPLYENACMAVVPKATDETPHHHSVAINEVGVATSTALYQFVELKGPSGARLKGYSLMLFSGHDAKPYASIQLQGTFASNGIFLVLPEGQPSKGHNHEQLVKPSLWIDPSAPQKSHGVALLRHMQVPNGTLVPNEILEDVVVFSWETGTSRGYPGHPGAIYLIPRKGDRPLSLSHCPSCNETFALSDPTPGLENRCPLQSQYLDLGMCLMTPDCSLWPQSPPVLASLQRALARSMEESCSCSVSSCYIHELDFTCLDSVLKLSGRVSTRSQEQLELLAQWRVNFSASPNPFPVEGRLLKVNAACPSPNGTASRSEVHSFRPWETALIVVGSILLSTAVGCCGRLLD</sequence>
<protein>
    <recommendedName>
        <fullName evidence="5">LTD domain-containing protein</fullName>
    </recommendedName>
</protein>
<dbReference type="PANTHER" id="PTHR37397:SF1">
    <property type="entry name" value="LTD DOMAIN-CONTAINING PROTEIN"/>
    <property type="match status" value="1"/>
</dbReference>
<comment type="caution">
    <text evidence="3">The sequence shown here is derived from an EMBL/GenBank/DDBJ whole genome shotgun (WGS) entry which is preliminary data.</text>
</comment>
<feature type="chain" id="PRO_5040165948" description="LTD domain-containing protein" evidence="2">
    <location>
        <begin position="23"/>
        <end position="1052"/>
    </location>
</feature>
<dbReference type="PANTHER" id="PTHR37397">
    <property type="entry name" value="SI:CH211-183D21.1"/>
    <property type="match status" value="1"/>
</dbReference>
<evidence type="ECO:0000313" key="4">
    <source>
        <dbReference type="Proteomes" id="UP001142489"/>
    </source>
</evidence>
<dbReference type="EMBL" id="JAPFRF010000021">
    <property type="protein sequence ID" value="KAJ7305772.1"/>
    <property type="molecule type" value="Genomic_DNA"/>
</dbReference>
<accession>A0A9Q1AR99</accession>
<feature type="region of interest" description="Disordered" evidence="1">
    <location>
        <begin position="502"/>
        <end position="524"/>
    </location>
</feature>
<evidence type="ECO:0000313" key="3">
    <source>
        <dbReference type="EMBL" id="KAJ7305772.1"/>
    </source>
</evidence>
<reference evidence="3" key="1">
    <citation type="journal article" date="2023" name="DNA Res.">
        <title>Chromosome-level genome assembly of Phrynocephalus forsythii using third-generation DNA sequencing and Hi-C analysis.</title>
        <authorList>
            <person name="Qi Y."/>
            <person name="Zhao W."/>
            <person name="Zhao Y."/>
            <person name="Niu C."/>
            <person name="Cao S."/>
            <person name="Zhang Y."/>
        </authorList>
    </citation>
    <scope>NUCLEOTIDE SEQUENCE</scope>
    <source>
        <tissue evidence="3">Muscle</tissue>
    </source>
</reference>